<accession>A0A9K3I5I0</accession>
<dbReference type="Proteomes" id="UP000215914">
    <property type="component" value="Unassembled WGS sequence"/>
</dbReference>
<dbReference type="InterPro" id="IPR011990">
    <property type="entry name" value="TPR-like_helical_dom_sf"/>
</dbReference>
<dbReference type="GO" id="GO:0003723">
    <property type="term" value="F:RNA binding"/>
    <property type="evidence" value="ECO:0007669"/>
    <property type="project" value="InterPro"/>
</dbReference>
<dbReference type="AlphaFoldDB" id="A0A9K3I5I0"/>
<dbReference type="PANTHER" id="PTHR47926:SF537">
    <property type="entry name" value="PENTACOTRIPEPTIDE-REPEAT REGION OF PRORP DOMAIN-CONTAINING PROTEIN"/>
    <property type="match status" value="1"/>
</dbReference>
<reference evidence="1" key="1">
    <citation type="journal article" date="2017" name="Nature">
        <title>The sunflower genome provides insights into oil metabolism, flowering and Asterid evolution.</title>
        <authorList>
            <person name="Badouin H."/>
            <person name="Gouzy J."/>
            <person name="Grassa C.J."/>
            <person name="Murat F."/>
            <person name="Staton S.E."/>
            <person name="Cottret L."/>
            <person name="Lelandais-Briere C."/>
            <person name="Owens G.L."/>
            <person name="Carrere S."/>
            <person name="Mayjonade B."/>
            <person name="Legrand L."/>
            <person name="Gill N."/>
            <person name="Kane N.C."/>
            <person name="Bowers J.E."/>
            <person name="Hubner S."/>
            <person name="Bellec A."/>
            <person name="Berard A."/>
            <person name="Berges H."/>
            <person name="Blanchet N."/>
            <person name="Boniface M.C."/>
            <person name="Brunel D."/>
            <person name="Catrice O."/>
            <person name="Chaidir N."/>
            <person name="Claudel C."/>
            <person name="Donnadieu C."/>
            <person name="Faraut T."/>
            <person name="Fievet G."/>
            <person name="Helmstetter N."/>
            <person name="King M."/>
            <person name="Knapp S.J."/>
            <person name="Lai Z."/>
            <person name="Le Paslier M.C."/>
            <person name="Lippi Y."/>
            <person name="Lorenzon L."/>
            <person name="Mandel J.R."/>
            <person name="Marage G."/>
            <person name="Marchand G."/>
            <person name="Marquand E."/>
            <person name="Bret-Mestries E."/>
            <person name="Morien E."/>
            <person name="Nambeesan S."/>
            <person name="Nguyen T."/>
            <person name="Pegot-Espagnet P."/>
            <person name="Pouilly N."/>
            <person name="Raftis F."/>
            <person name="Sallet E."/>
            <person name="Schiex T."/>
            <person name="Thomas J."/>
            <person name="Vandecasteele C."/>
            <person name="Vares D."/>
            <person name="Vear F."/>
            <person name="Vautrin S."/>
            <person name="Crespi M."/>
            <person name="Mangin B."/>
            <person name="Burke J.M."/>
            <person name="Salse J."/>
            <person name="Munos S."/>
            <person name="Vincourt P."/>
            <person name="Rieseberg L.H."/>
            <person name="Langlade N.B."/>
        </authorList>
    </citation>
    <scope>NUCLEOTIDE SEQUENCE</scope>
    <source>
        <tissue evidence="1">Leaves</tissue>
    </source>
</reference>
<keyword evidence="2" id="KW-1185">Reference proteome</keyword>
<sequence length="81" mass="8851">MRTLNCPPDGYTFPFLLKACGHLPSFRRGASLHGNVFVFGLQSNVFVANALVPMYAHCGHLDYACLVFDQMLSSSIADVIS</sequence>
<dbReference type="Gene3D" id="1.25.40.10">
    <property type="entry name" value="Tetratricopeptide repeat domain"/>
    <property type="match status" value="1"/>
</dbReference>
<dbReference type="EMBL" id="MNCJ02000324">
    <property type="protein sequence ID" value="KAF5790171.1"/>
    <property type="molecule type" value="Genomic_DNA"/>
</dbReference>
<dbReference type="GO" id="GO:0009451">
    <property type="term" value="P:RNA modification"/>
    <property type="evidence" value="ECO:0007669"/>
    <property type="project" value="InterPro"/>
</dbReference>
<evidence type="ECO:0000313" key="2">
    <source>
        <dbReference type="Proteomes" id="UP000215914"/>
    </source>
</evidence>
<proteinExistence type="predicted"/>
<name>A0A9K3I5I0_HELAN</name>
<reference evidence="1" key="2">
    <citation type="submission" date="2020-06" db="EMBL/GenBank/DDBJ databases">
        <title>Helianthus annuus Genome sequencing and assembly Release 2.</title>
        <authorList>
            <person name="Gouzy J."/>
            <person name="Langlade N."/>
            <person name="Munos S."/>
        </authorList>
    </citation>
    <scope>NUCLEOTIDE SEQUENCE</scope>
    <source>
        <tissue evidence="1">Leaves</tissue>
    </source>
</reference>
<evidence type="ECO:0000313" key="1">
    <source>
        <dbReference type="EMBL" id="KAF5790171.1"/>
    </source>
</evidence>
<gene>
    <name evidence="1" type="ORF">HanXRQr2_Chr09g0379991</name>
</gene>
<dbReference type="PANTHER" id="PTHR47926">
    <property type="entry name" value="PENTATRICOPEPTIDE REPEAT-CONTAINING PROTEIN"/>
    <property type="match status" value="1"/>
</dbReference>
<comment type="caution">
    <text evidence="1">The sequence shown here is derived from an EMBL/GenBank/DDBJ whole genome shotgun (WGS) entry which is preliminary data.</text>
</comment>
<dbReference type="Gramene" id="mRNA:HanXRQr2_Chr09g0379991">
    <property type="protein sequence ID" value="CDS:HanXRQr2_Chr09g0379991.1"/>
    <property type="gene ID" value="HanXRQr2_Chr09g0379991"/>
</dbReference>
<organism evidence="1 2">
    <name type="scientific">Helianthus annuus</name>
    <name type="common">Common sunflower</name>
    <dbReference type="NCBI Taxonomy" id="4232"/>
    <lineage>
        <taxon>Eukaryota</taxon>
        <taxon>Viridiplantae</taxon>
        <taxon>Streptophyta</taxon>
        <taxon>Embryophyta</taxon>
        <taxon>Tracheophyta</taxon>
        <taxon>Spermatophyta</taxon>
        <taxon>Magnoliopsida</taxon>
        <taxon>eudicotyledons</taxon>
        <taxon>Gunneridae</taxon>
        <taxon>Pentapetalae</taxon>
        <taxon>asterids</taxon>
        <taxon>campanulids</taxon>
        <taxon>Asterales</taxon>
        <taxon>Asteraceae</taxon>
        <taxon>Asteroideae</taxon>
        <taxon>Heliantheae alliance</taxon>
        <taxon>Heliantheae</taxon>
        <taxon>Helianthus</taxon>
    </lineage>
</organism>
<dbReference type="InterPro" id="IPR046960">
    <property type="entry name" value="PPR_At4g14850-like_plant"/>
</dbReference>
<protein>
    <submittedName>
        <fullName evidence="1">Tetratricopeptide-like helical domain superfamily</fullName>
    </submittedName>
</protein>